<proteinExistence type="predicted"/>
<dbReference type="RefSeq" id="WP_105000662.1">
    <property type="nucleotide sequence ID" value="NZ_MQVX01000001.1"/>
</dbReference>
<protein>
    <recommendedName>
        <fullName evidence="3">Tetratricopeptide repeat protein</fullName>
    </recommendedName>
</protein>
<dbReference type="SUPFAM" id="SSF48452">
    <property type="entry name" value="TPR-like"/>
    <property type="match status" value="1"/>
</dbReference>
<dbReference type="OrthoDB" id="1404833at2"/>
<dbReference type="InterPro" id="IPR011990">
    <property type="entry name" value="TPR-like_helical_dom_sf"/>
</dbReference>
<organism evidence="1 2">
    <name type="scientific">Aureicoccus marinus</name>
    <dbReference type="NCBI Taxonomy" id="754435"/>
    <lineage>
        <taxon>Bacteria</taxon>
        <taxon>Pseudomonadati</taxon>
        <taxon>Bacteroidota</taxon>
        <taxon>Flavobacteriia</taxon>
        <taxon>Flavobacteriales</taxon>
        <taxon>Flavobacteriaceae</taxon>
        <taxon>Aureicoccus</taxon>
    </lineage>
</organism>
<sequence>MPHRRLIKGSYSEEDGKLHLHSEIKDRSSHKTLKVIEVDVPVEEMSNGVKQLTERVLGWLAREDKKELNLEQNPISYRAFLHLEKAKEFYHDSSIFMGELEKALEIDPDYFEPKILRVGYYFNLQDLDRADSCLRELENSIEKWDSRQKNLILLYRSLLQLDYASAYQHMKEEYFLAPRDLQTNSSVMSMALFYVNKPSDIEAYFEQIPMSKEEIRQSDFCRDRLYLRAWSQVLNKQFHAALDLLRPHIQLLDIAV</sequence>
<evidence type="ECO:0000313" key="2">
    <source>
        <dbReference type="Proteomes" id="UP000239366"/>
    </source>
</evidence>
<gene>
    <name evidence="1" type="ORF">BST99_04025</name>
</gene>
<dbReference type="AlphaFoldDB" id="A0A2S7T501"/>
<reference evidence="2" key="1">
    <citation type="submission" date="2016-11" db="EMBL/GenBank/DDBJ databases">
        <title>Trade-off between light-utilization and light-protection in marine flavobacteria.</title>
        <authorList>
            <person name="Kumagai Y."/>
            <person name="Yoshizawa S."/>
            <person name="Kogure K."/>
        </authorList>
    </citation>
    <scope>NUCLEOTIDE SEQUENCE [LARGE SCALE GENOMIC DNA]</scope>
    <source>
        <strain evidence="2">SG-18</strain>
    </source>
</reference>
<comment type="caution">
    <text evidence="1">The sequence shown here is derived from an EMBL/GenBank/DDBJ whole genome shotgun (WGS) entry which is preliminary data.</text>
</comment>
<dbReference type="Gene3D" id="1.25.40.10">
    <property type="entry name" value="Tetratricopeptide repeat domain"/>
    <property type="match status" value="1"/>
</dbReference>
<dbReference type="EMBL" id="MQVX01000001">
    <property type="protein sequence ID" value="PQJ15010.1"/>
    <property type="molecule type" value="Genomic_DNA"/>
</dbReference>
<keyword evidence="2" id="KW-1185">Reference proteome</keyword>
<name>A0A2S7T501_9FLAO</name>
<dbReference type="Proteomes" id="UP000239366">
    <property type="component" value="Unassembled WGS sequence"/>
</dbReference>
<evidence type="ECO:0000313" key="1">
    <source>
        <dbReference type="EMBL" id="PQJ15010.1"/>
    </source>
</evidence>
<accession>A0A2S7T501</accession>
<evidence type="ECO:0008006" key="3">
    <source>
        <dbReference type="Google" id="ProtNLM"/>
    </source>
</evidence>